<name>A0A815S7Y9_9BILA</name>
<comment type="cofactor">
    <cofactor evidence="1">
        <name>Zn(2+)</name>
        <dbReference type="ChEBI" id="CHEBI:29105"/>
    </cofactor>
</comment>
<evidence type="ECO:0000256" key="2">
    <source>
        <dbReference type="ARBA" id="ARBA00007581"/>
    </source>
</evidence>
<protein>
    <recommendedName>
        <fullName evidence="6">Extradiol ring-cleavage dioxygenase class III enzyme subunit B domain-containing protein</fullName>
    </recommendedName>
</protein>
<keyword evidence="4" id="KW-0862">Zinc</keyword>
<dbReference type="PIRSF" id="PIRSF006157">
    <property type="entry name" value="Doxgns_DODA"/>
    <property type="match status" value="1"/>
</dbReference>
<dbReference type="Pfam" id="PF02900">
    <property type="entry name" value="LigB"/>
    <property type="match status" value="1"/>
</dbReference>
<dbReference type="InterPro" id="IPR004183">
    <property type="entry name" value="Xdiol_dOase_suB"/>
</dbReference>
<keyword evidence="5" id="KW-0560">Oxidoreductase</keyword>
<dbReference type="GO" id="GO:0008270">
    <property type="term" value="F:zinc ion binding"/>
    <property type="evidence" value="ECO:0007669"/>
    <property type="project" value="InterPro"/>
</dbReference>
<proteinExistence type="inferred from homology"/>
<dbReference type="InterPro" id="IPR014436">
    <property type="entry name" value="Extradiol_dOase_DODA"/>
</dbReference>
<keyword evidence="3" id="KW-0479">Metal-binding</keyword>
<dbReference type="PANTHER" id="PTHR30096">
    <property type="entry name" value="4,5-DOPA DIOXYGENASE EXTRADIOL-LIKE PROTEIN"/>
    <property type="match status" value="1"/>
</dbReference>
<accession>A0A815S7Y9</accession>
<evidence type="ECO:0000256" key="3">
    <source>
        <dbReference type="ARBA" id="ARBA00022723"/>
    </source>
</evidence>
<sequence>MARLPVLFVTHGAGPMMFLESSTRQGPNNFDKNSPAAKWFRQLYSQLSLNRPPKAILLISAHWETTEAVHISAQSQHSKLFYDYYNFPPEAYEIEFTPAGHPELAERVKSLLEHDSIPCKLDAERNLDHGVFIPLKLTFPKADIPVVSMSILSSLSPAQHLLIGKALAPLRNENVLIIGSGSTIHGSKGGPGQSDQFVDALTRALTECDAHERDNILLNWEQMLPYARANHPREEHLIPLHVVVGAAGTDRGQICNPSVPKLQAAYQFGS</sequence>
<feature type="domain" description="Extradiol ring-cleavage dioxygenase class III enzyme subunit B" evidence="6">
    <location>
        <begin position="25"/>
        <end position="255"/>
    </location>
</feature>
<evidence type="ECO:0000256" key="4">
    <source>
        <dbReference type="ARBA" id="ARBA00022833"/>
    </source>
</evidence>
<evidence type="ECO:0000313" key="9">
    <source>
        <dbReference type="Proteomes" id="UP000663855"/>
    </source>
</evidence>
<evidence type="ECO:0000256" key="5">
    <source>
        <dbReference type="ARBA" id="ARBA00023002"/>
    </source>
</evidence>
<dbReference type="Proteomes" id="UP000663855">
    <property type="component" value="Unassembled WGS sequence"/>
</dbReference>
<comment type="similarity">
    <text evidence="2">Belongs to the DODA-type extradiol aromatic ring-opening dioxygenase family.</text>
</comment>
<evidence type="ECO:0000313" key="7">
    <source>
        <dbReference type="EMBL" id="CAF1487339.1"/>
    </source>
</evidence>
<dbReference type="OrthoDB" id="7396853at2759"/>
<evidence type="ECO:0000256" key="1">
    <source>
        <dbReference type="ARBA" id="ARBA00001947"/>
    </source>
</evidence>
<dbReference type="Proteomes" id="UP000663834">
    <property type="component" value="Unassembled WGS sequence"/>
</dbReference>
<dbReference type="CDD" id="cd07363">
    <property type="entry name" value="45_DOPA_Dioxygenase"/>
    <property type="match status" value="1"/>
</dbReference>
<dbReference type="EMBL" id="CAJNOW010010743">
    <property type="protein sequence ID" value="CAF1587434.1"/>
    <property type="molecule type" value="Genomic_DNA"/>
</dbReference>
<reference evidence="7" key="1">
    <citation type="submission" date="2021-02" db="EMBL/GenBank/DDBJ databases">
        <authorList>
            <person name="Nowell W R."/>
        </authorList>
    </citation>
    <scope>NUCLEOTIDE SEQUENCE</scope>
</reference>
<dbReference type="AlphaFoldDB" id="A0A815S7Y9"/>
<dbReference type="SUPFAM" id="SSF53213">
    <property type="entry name" value="LigB-like"/>
    <property type="match status" value="1"/>
</dbReference>
<organism evidence="7 9">
    <name type="scientific">Rotaria magnacalcarata</name>
    <dbReference type="NCBI Taxonomy" id="392030"/>
    <lineage>
        <taxon>Eukaryota</taxon>
        <taxon>Metazoa</taxon>
        <taxon>Spiralia</taxon>
        <taxon>Gnathifera</taxon>
        <taxon>Rotifera</taxon>
        <taxon>Eurotatoria</taxon>
        <taxon>Bdelloidea</taxon>
        <taxon>Philodinida</taxon>
        <taxon>Philodinidae</taxon>
        <taxon>Rotaria</taxon>
    </lineage>
</organism>
<dbReference type="Gene3D" id="3.40.830.10">
    <property type="entry name" value="LigB-like"/>
    <property type="match status" value="1"/>
</dbReference>
<dbReference type="GO" id="GO:0008198">
    <property type="term" value="F:ferrous iron binding"/>
    <property type="evidence" value="ECO:0007669"/>
    <property type="project" value="InterPro"/>
</dbReference>
<evidence type="ECO:0000259" key="6">
    <source>
        <dbReference type="Pfam" id="PF02900"/>
    </source>
</evidence>
<dbReference type="PANTHER" id="PTHR30096:SF0">
    <property type="entry name" value="4,5-DOPA DIOXYGENASE EXTRADIOL-LIKE PROTEIN"/>
    <property type="match status" value="1"/>
</dbReference>
<evidence type="ECO:0000313" key="8">
    <source>
        <dbReference type="EMBL" id="CAF1587434.1"/>
    </source>
</evidence>
<comment type="caution">
    <text evidence="7">The sequence shown here is derived from an EMBL/GenBank/DDBJ whole genome shotgun (WGS) entry which is preliminary data.</text>
</comment>
<dbReference type="EMBL" id="CAJNOV010012465">
    <property type="protein sequence ID" value="CAF1487339.1"/>
    <property type="molecule type" value="Genomic_DNA"/>
</dbReference>
<dbReference type="GO" id="GO:0016702">
    <property type="term" value="F:oxidoreductase activity, acting on single donors with incorporation of molecular oxygen, incorporation of two atoms of oxygen"/>
    <property type="evidence" value="ECO:0007669"/>
    <property type="project" value="UniProtKB-ARBA"/>
</dbReference>
<gene>
    <name evidence="7" type="ORF">CJN711_LOCUS26508</name>
    <name evidence="8" type="ORF">KQP761_LOCUS20826</name>
</gene>